<reference evidence="2" key="1">
    <citation type="submission" date="2021-03" db="UniProtKB">
        <authorList>
            <consortium name="EnsemblPlants"/>
        </authorList>
    </citation>
    <scope>IDENTIFICATION</scope>
</reference>
<evidence type="ECO:0000313" key="2">
    <source>
        <dbReference type="EnsemblPlants" id="cds.novel_model_7010_5bd9a17a"/>
    </source>
</evidence>
<evidence type="ECO:0000256" key="1">
    <source>
        <dbReference type="SAM" id="Phobius"/>
    </source>
</evidence>
<feature type="transmembrane region" description="Helical" evidence="1">
    <location>
        <begin position="20"/>
        <end position="41"/>
    </location>
</feature>
<name>A0A803RAD7_CANSA</name>
<organism evidence="2 3">
    <name type="scientific">Cannabis sativa</name>
    <name type="common">Hemp</name>
    <name type="synonym">Marijuana</name>
    <dbReference type="NCBI Taxonomy" id="3483"/>
    <lineage>
        <taxon>Eukaryota</taxon>
        <taxon>Viridiplantae</taxon>
        <taxon>Streptophyta</taxon>
        <taxon>Embryophyta</taxon>
        <taxon>Tracheophyta</taxon>
        <taxon>Spermatophyta</taxon>
        <taxon>Magnoliopsida</taxon>
        <taxon>eudicotyledons</taxon>
        <taxon>Gunneridae</taxon>
        <taxon>Pentapetalae</taxon>
        <taxon>rosids</taxon>
        <taxon>fabids</taxon>
        <taxon>Rosales</taxon>
        <taxon>Cannabaceae</taxon>
        <taxon>Cannabis</taxon>
    </lineage>
</organism>
<dbReference type="EMBL" id="UZAU01000811">
    <property type="status" value="NOT_ANNOTATED_CDS"/>
    <property type="molecule type" value="Genomic_DNA"/>
</dbReference>
<dbReference type="Gramene" id="novel_model_7010_5bd9a17a">
    <property type="protein sequence ID" value="cds.novel_model_7010_5bd9a17a"/>
    <property type="gene ID" value="novel_gene_3689_5bd9a17a"/>
</dbReference>
<keyword evidence="1" id="KW-1133">Transmembrane helix</keyword>
<keyword evidence="1" id="KW-0472">Membrane</keyword>
<evidence type="ECO:0000313" key="3">
    <source>
        <dbReference type="Proteomes" id="UP000596661"/>
    </source>
</evidence>
<accession>A0A803RAD7</accession>
<proteinExistence type="predicted"/>
<keyword evidence="1" id="KW-0812">Transmembrane</keyword>
<protein>
    <submittedName>
        <fullName evidence="2">Uncharacterized protein</fullName>
    </submittedName>
</protein>
<dbReference type="EnsemblPlants" id="novel_model_7010_5bd9a17a">
    <property type="protein sequence ID" value="cds.novel_model_7010_5bd9a17a"/>
    <property type="gene ID" value="novel_gene_3689_5bd9a17a"/>
</dbReference>
<keyword evidence="3" id="KW-1185">Reference proteome</keyword>
<dbReference type="AlphaFoldDB" id="A0A803RAD7"/>
<dbReference type="Proteomes" id="UP000596661">
    <property type="component" value="Unassembled WGS sequence"/>
</dbReference>
<sequence length="93" mass="11283">MIYRFSHALPMCPKINKVILMFISFTITSISISISLSLFLLKIYRISHALSMCYYLVKIILMFSFIFNLLLHYCLMYNVISRFYIRLNYFFYF</sequence>
<feature type="transmembrane region" description="Helical" evidence="1">
    <location>
        <begin position="53"/>
        <end position="80"/>
    </location>
</feature>